<feature type="compositionally biased region" description="Basic and acidic residues" evidence="3">
    <location>
        <begin position="589"/>
        <end position="602"/>
    </location>
</feature>
<dbReference type="SUPFAM" id="SSF50729">
    <property type="entry name" value="PH domain-like"/>
    <property type="match status" value="1"/>
</dbReference>
<feature type="region of interest" description="Disordered" evidence="3">
    <location>
        <begin position="864"/>
        <end position="941"/>
    </location>
</feature>
<dbReference type="PROSITE" id="PS50238">
    <property type="entry name" value="RHOGAP"/>
    <property type="match status" value="1"/>
</dbReference>
<dbReference type="OrthoDB" id="2157866at2759"/>
<dbReference type="Pfam" id="PF00169">
    <property type="entry name" value="PH"/>
    <property type="match status" value="1"/>
</dbReference>
<feature type="compositionally biased region" description="Low complexity" evidence="3">
    <location>
        <begin position="919"/>
        <end position="931"/>
    </location>
</feature>
<feature type="region of interest" description="Disordered" evidence="3">
    <location>
        <begin position="288"/>
        <end position="320"/>
    </location>
</feature>
<dbReference type="GO" id="GO:0007165">
    <property type="term" value="P:signal transduction"/>
    <property type="evidence" value="ECO:0007669"/>
    <property type="project" value="InterPro"/>
</dbReference>
<comment type="caution">
    <text evidence="6">The sequence shown here is derived from an EMBL/GenBank/DDBJ whole genome shotgun (WGS) entry which is preliminary data.</text>
</comment>
<feature type="region of interest" description="Disordered" evidence="3">
    <location>
        <begin position="147"/>
        <end position="182"/>
    </location>
</feature>
<dbReference type="PANTHER" id="PTHR46265">
    <property type="entry name" value="RHO GTPASE-ACTIVATING PROTEIN 7"/>
    <property type="match status" value="1"/>
</dbReference>
<feature type="domain" description="Rho-GAP" evidence="5">
    <location>
        <begin position="332"/>
        <end position="534"/>
    </location>
</feature>
<dbReference type="Proteomes" id="UP000250321">
    <property type="component" value="Unassembled WGS sequence"/>
</dbReference>
<feature type="compositionally biased region" description="Polar residues" evidence="3">
    <location>
        <begin position="969"/>
        <end position="984"/>
    </location>
</feature>
<dbReference type="InterPro" id="IPR001849">
    <property type="entry name" value="PH_domain"/>
</dbReference>
<dbReference type="Gene3D" id="1.10.555.10">
    <property type="entry name" value="Rho GTPase activation protein"/>
    <property type="match status" value="1"/>
</dbReference>
<evidence type="ECO:0000256" key="1">
    <source>
        <dbReference type="ARBA" id="ARBA00022468"/>
    </source>
</evidence>
<dbReference type="CDD" id="cd00159">
    <property type="entry name" value="RhoGAP"/>
    <property type="match status" value="1"/>
</dbReference>
<dbReference type="SMART" id="SM00233">
    <property type="entry name" value="PH"/>
    <property type="match status" value="1"/>
</dbReference>
<keyword evidence="7" id="KW-1185">Reference proteome</keyword>
<protein>
    <submittedName>
        <fullName evidence="6">Rho GTPase-activating protein REN1 isoform X1</fullName>
    </submittedName>
</protein>
<feature type="compositionally biased region" description="Basic and acidic residues" evidence="3">
    <location>
        <begin position="864"/>
        <end position="899"/>
    </location>
</feature>
<dbReference type="InterPro" id="IPR025757">
    <property type="entry name" value="MIP1_Leuzipper"/>
</dbReference>
<feature type="compositionally biased region" description="Pro residues" evidence="3">
    <location>
        <begin position="155"/>
        <end position="165"/>
    </location>
</feature>
<sequence length="1052" mass="114564">MDNVLTSLPYFKDVIRGPDNQTLKESTKSESGWSEIPKRPLHVFPSNTSKKTKNRGDVYNCRIFGGPVLYGLCLTTTQENKREKRERLSQKLLPCPHSSSSFSFQTNNNPHFNLFPHILYKARGGVDPCGICFCNSGIQRMTNRIAETPQGEGNAPPPPPPPGGPDRPESQPSRSGNTIFKSGPLFISSKGIGWTSWKKRWFILTRTSLVFFRSDPSAALKGSEVNLTLGGIDLNNSGSVVVKADKKLLTVLFPDGRDGRAFTLKAETLEDLHEWKTALENALAQAPSGGAHAMGQNGILGNEKTDSVDGSLDQSKEKKPAKSTVIGVPVLLALEDVDGAPSFLEKALRFVEEYGVKVEGILRQAADVDDVESRVREYEQGKIEFSPEEDPHIIADCVKYVLRELPSSPVPASCCNALLEAFRKSGNDRGGRINAMRTTICDTFPEPNRRLLQRILLMMQTVAAHKAVNRMSCSAVAACMAPLLLRPLLAGDCEVDNDFDMGGDGSVQLLQAAAAANHAQAIVITLLEEYDNIFGEGDLSPELYSDTDESESETEGASDEGDYYDDETDAETDDDVEIVSDGTCSESGDSGHSDLHNDKDGDGFSSGSKSLDGDDNIQAQKLSSSSLKTLQPQHDVQKNENELVSSKNNSAELANESAVVGDVSRETSSVQQPIVHGLPTIQKSSTISNGPALSTRGRSVWGRTAAKKNLSMESIDYTLEEEDEIQMLEITKSELENRIAEEVQGNAALQASLERQKTALHERRLALEQDVARLQEELQKERDLTAALEAGLHISGGCVPNLATVDEKTRAELHEIAQAEANVANLKKKVDDLGVQLNQQRERNHGSMADASTLSQHNRDLHAKPNAMDKKQDSEAIAPSRDESSRSKDTHTDGAEKHRSNSRSVVLPTDSFAVEPVGAAKPSAPSNSKKSGTGGGTTSAITKLTSRLNFLKERRSQIANEIQGRGSGQPAQNLDKSQSIQYSDKSLETAEKPEKLRKAESHSYAERGRKSESQQQHCLDRGKSESHLSVSVEKGRIVESKPFGTPRTDSRS</sequence>
<dbReference type="GO" id="GO:0005096">
    <property type="term" value="F:GTPase activator activity"/>
    <property type="evidence" value="ECO:0007669"/>
    <property type="project" value="UniProtKB-KW"/>
</dbReference>
<feature type="domain" description="PH" evidence="4">
    <location>
        <begin position="178"/>
        <end position="284"/>
    </location>
</feature>
<dbReference type="SMART" id="SM00324">
    <property type="entry name" value="RhoGAP"/>
    <property type="match status" value="1"/>
</dbReference>
<organism evidence="6 7">
    <name type="scientific">Prunus yedoensis var. nudiflora</name>
    <dbReference type="NCBI Taxonomy" id="2094558"/>
    <lineage>
        <taxon>Eukaryota</taxon>
        <taxon>Viridiplantae</taxon>
        <taxon>Streptophyta</taxon>
        <taxon>Embryophyta</taxon>
        <taxon>Tracheophyta</taxon>
        <taxon>Spermatophyta</taxon>
        <taxon>Magnoliopsida</taxon>
        <taxon>eudicotyledons</taxon>
        <taxon>Gunneridae</taxon>
        <taxon>Pentapetalae</taxon>
        <taxon>rosids</taxon>
        <taxon>fabids</taxon>
        <taxon>Rosales</taxon>
        <taxon>Rosaceae</taxon>
        <taxon>Amygdaloideae</taxon>
        <taxon>Amygdaleae</taxon>
        <taxon>Prunus</taxon>
    </lineage>
</organism>
<dbReference type="PROSITE" id="PS50003">
    <property type="entry name" value="PH_DOMAIN"/>
    <property type="match status" value="1"/>
</dbReference>
<evidence type="ECO:0000259" key="4">
    <source>
        <dbReference type="PROSITE" id="PS50003"/>
    </source>
</evidence>
<feature type="compositionally biased region" description="Basic and acidic residues" evidence="3">
    <location>
        <begin position="985"/>
        <end position="1026"/>
    </location>
</feature>
<dbReference type="CDD" id="cd00821">
    <property type="entry name" value="PH"/>
    <property type="match status" value="1"/>
</dbReference>
<feature type="coiled-coil region" evidence="2">
    <location>
        <begin position="718"/>
        <end position="843"/>
    </location>
</feature>
<gene>
    <name evidence="6" type="ORF">Pyn_37382</name>
</gene>
<dbReference type="STRING" id="2094558.A0A314YV13"/>
<dbReference type="InterPro" id="IPR000198">
    <property type="entry name" value="RhoGAP_dom"/>
</dbReference>
<feature type="region of interest" description="Disordered" evidence="3">
    <location>
        <begin position="538"/>
        <end position="659"/>
    </location>
</feature>
<evidence type="ECO:0000259" key="5">
    <source>
        <dbReference type="PROSITE" id="PS50238"/>
    </source>
</evidence>
<feature type="compositionally biased region" description="Polar residues" evidence="3">
    <location>
        <begin position="170"/>
        <end position="180"/>
    </location>
</feature>
<keyword evidence="2" id="KW-0175">Coiled coil</keyword>
<evidence type="ECO:0000256" key="3">
    <source>
        <dbReference type="SAM" id="MobiDB-lite"/>
    </source>
</evidence>
<evidence type="ECO:0000313" key="7">
    <source>
        <dbReference type="Proteomes" id="UP000250321"/>
    </source>
</evidence>
<dbReference type="InterPro" id="IPR011993">
    <property type="entry name" value="PH-like_dom_sf"/>
</dbReference>
<reference evidence="6 7" key="1">
    <citation type="submission" date="2018-02" db="EMBL/GenBank/DDBJ databases">
        <title>Draft genome of wild Prunus yedoensis var. nudiflora.</title>
        <authorList>
            <person name="Baek S."/>
            <person name="Kim J.-H."/>
            <person name="Choi K."/>
            <person name="Kim G.-B."/>
            <person name="Cho A."/>
            <person name="Jang H."/>
            <person name="Shin C.-H."/>
            <person name="Yu H.-J."/>
            <person name="Mun J.-H."/>
        </authorList>
    </citation>
    <scope>NUCLEOTIDE SEQUENCE [LARGE SCALE GENOMIC DNA]</scope>
    <source>
        <strain evidence="7">cv. Jeju island</strain>
        <tissue evidence="6">Leaf</tissue>
    </source>
</reference>
<proteinExistence type="predicted"/>
<keyword evidence="1" id="KW-0343">GTPase activation</keyword>
<dbReference type="InterPro" id="IPR008936">
    <property type="entry name" value="Rho_GTPase_activation_prot"/>
</dbReference>
<dbReference type="AlphaFoldDB" id="A0A314YV13"/>
<dbReference type="PANTHER" id="PTHR46265:SF21">
    <property type="entry name" value="RHO GTPASE-ACTIVATING PROTEIN REN1-LIKE ISOFORM X1"/>
    <property type="match status" value="1"/>
</dbReference>
<dbReference type="Pfam" id="PF14389">
    <property type="entry name" value="Lzipper-MIP1"/>
    <property type="match status" value="1"/>
</dbReference>
<dbReference type="Pfam" id="PF00620">
    <property type="entry name" value="RhoGAP"/>
    <property type="match status" value="1"/>
</dbReference>
<feature type="compositionally biased region" description="Polar residues" evidence="3">
    <location>
        <begin position="642"/>
        <end position="652"/>
    </location>
</feature>
<dbReference type="SUPFAM" id="SSF48350">
    <property type="entry name" value="GTPase activation domain, GAP"/>
    <property type="match status" value="1"/>
</dbReference>
<dbReference type="Gene3D" id="2.30.29.30">
    <property type="entry name" value="Pleckstrin-homology domain (PH domain)/Phosphotyrosine-binding domain (PTB)"/>
    <property type="match status" value="1"/>
</dbReference>
<name>A0A314YV13_PRUYE</name>
<dbReference type="EMBL" id="PJQY01000496">
    <property type="protein sequence ID" value="PQQ10523.1"/>
    <property type="molecule type" value="Genomic_DNA"/>
</dbReference>
<evidence type="ECO:0000256" key="2">
    <source>
        <dbReference type="SAM" id="Coils"/>
    </source>
</evidence>
<feature type="region of interest" description="Disordered" evidence="3">
    <location>
        <begin position="955"/>
        <end position="1052"/>
    </location>
</feature>
<dbReference type="InterPro" id="IPR052799">
    <property type="entry name" value="Rho_GAP_Regulators"/>
</dbReference>
<accession>A0A314YV13</accession>
<feature type="compositionally biased region" description="Acidic residues" evidence="3">
    <location>
        <begin position="545"/>
        <end position="578"/>
    </location>
</feature>
<evidence type="ECO:0000313" key="6">
    <source>
        <dbReference type="EMBL" id="PQQ10523.1"/>
    </source>
</evidence>